<accession>A0A0F9INY4</accession>
<gene>
    <name evidence="1" type="ORF">LCGC14_1555830</name>
</gene>
<dbReference type="EMBL" id="LAZR01011957">
    <property type="protein sequence ID" value="KKM50799.1"/>
    <property type="molecule type" value="Genomic_DNA"/>
</dbReference>
<evidence type="ECO:0008006" key="2">
    <source>
        <dbReference type="Google" id="ProtNLM"/>
    </source>
</evidence>
<reference evidence="1" key="1">
    <citation type="journal article" date="2015" name="Nature">
        <title>Complex archaea that bridge the gap between prokaryotes and eukaryotes.</title>
        <authorList>
            <person name="Spang A."/>
            <person name="Saw J.H."/>
            <person name="Jorgensen S.L."/>
            <person name="Zaremba-Niedzwiedzka K."/>
            <person name="Martijn J."/>
            <person name="Lind A.E."/>
            <person name="van Eijk R."/>
            <person name="Schleper C."/>
            <person name="Guy L."/>
            <person name="Ettema T.J."/>
        </authorList>
    </citation>
    <scope>NUCLEOTIDE SEQUENCE</scope>
</reference>
<evidence type="ECO:0000313" key="1">
    <source>
        <dbReference type="EMBL" id="KKM50799.1"/>
    </source>
</evidence>
<name>A0A0F9INY4_9ZZZZ</name>
<protein>
    <recommendedName>
        <fullName evidence="2">Hemerythrin-like domain-containing protein</fullName>
    </recommendedName>
</protein>
<sequence length="92" mass="11146">MIEALLDYVNQLEEEYGLERYNTLDAMKRFIFDDMVPHFIDEDIKYLKQTENPTRDLVSKTIARWEELCNQHPDYLNKKQIKDYITSQLVEQ</sequence>
<comment type="caution">
    <text evidence="1">The sequence shown here is derived from an EMBL/GenBank/DDBJ whole genome shotgun (WGS) entry which is preliminary data.</text>
</comment>
<organism evidence="1">
    <name type="scientific">marine sediment metagenome</name>
    <dbReference type="NCBI Taxonomy" id="412755"/>
    <lineage>
        <taxon>unclassified sequences</taxon>
        <taxon>metagenomes</taxon>
        <taxon>ecological metagenomes</taxon>
    </lineage>
</organism>
<proteinExistence type="predicted"/>
<dbReference type="AlphaFoldDB" id="A0A0F9INY4"/>